<sequence>MDATSSPPSLGQNKSGIVQVQTISETNEDEEKRRKQLNDQIRQRSVTIGNDTVTYNTDREQLLTAL</sequence>
<dbReference type="Proteomes" id="UP000663828">
    <property type="component" value="Unassembled WGS sequence"/>
</dbReference>
<proteinExistence type="predicted"/>
<dbReference type="EMBL" id="CAJNOR010013139">
    <property type="protein sequence ID" value="CAF1671666.1"/>
    <property type="molecule type" value="Genomic_DNA"/>
</dbReference>
<feature type="region of interest" description="Disordered" evidence="1">
    <location>
        <begin position="1"/>
        <end position="43"/>
    </location>
</feature>
<name>A0A816G8C2_ADIRI</name>
<evidence type="ECO:0000313" key="2">
    <source>
        <dbReference type="EMBL" id="CAF1671666.1"/>
    </source>
</evidence>
<organism evidence="2 3">
    <name type="scientific">Adineta ricciae</name>
    <name type="common">Rotifer</name>
    <dbReference type="NCBI Taxonomy" id="249248"/>
    <lineage>
        <taxon>Eukaryota</taxon>
        <taxon>Metazoa</taxon>
        <taxon>Spiralia</taxon>
        <taxon>Gnathifera</taxon>
        <taxon>Rotifera</taxon>
        <taxon>Eurotatoria</taxon>
        <taxon>Bdelloidea</taxon>
        <taxon>Adinetida</taxon>
        <taxon>Adinetidae</taxon>
        <taxon>Adineta</taxon>
    </lineage>
</organism>
<keyword evidence="3" id="KW-1185">Reference proteome</keyword>
<feature type="compositionally biased region" description="Polar residues" evidence="1">
    <location>
        <begin position="1"/>
        <end position="25"/>
    </location>
</feature>
<protein>
    <submittedName>
        <fullName evidence="2">Uncharacterized protein</fullName>
    </submittedName>
</protein>
<evidence type="ECO:0000313" key="3">
    <source>
        <dbReference type="Proteomes" id="UP000663828"/>
    </source>
</evidence>
<gene>
    <name evidence="2" type="ORF">XAT740_LOCUS58799</name>
</gene>
<evidence type="ECO:0000256" key="1">
    <source>
        <dbReference type="SAM" id="MobiDB-lite"/>
    </source>
</evidence>
<comment type="caution">
    <text evidence="2">The sequence shown here is derived from an EMBL/GenBank/DDBJ whole genome shotgun (WGS) entry which is preliminary data.</text>
</comment>
<reference evidence="2" key="1">
    <citation type="submission" date="2021-02" db="EMBL/GenBank/DDBJ databases">
        <authorList>
            <person name="Nowell W R."/>
        </authorList>
    </citation>
    <scope>NUCLEOTIDE SEQUENCE</scope>
</reference>
<dbReference type="AlphaFoldDB" id="A0A816G8C2"/>
<accession>A0A816G8C2</accession>